<comment type="catalytic activity">
    <reaction evidence="17">
        <text>a CDP-1,2-diacyl-sn-glycerol + sn-glycerol 3-phosphate = a 1,2-diacyl-sn-glycero-3-phospho-(1'-sn-glycero-3'-phosphate) + CMP + H(+)</text>
        <dbReference type="Rhea" id="RHEA:12593"/>
        <dbReference type="ChEBI" id="CHEBI:15378"/>
        <dbReference type="ChEBI" id="CHEBI:57597"/>
        <dbReference type="ChEBI" id="CHEBI:58332"/>
        <dbReference type="ChEBI" id="CHEBI:60110"/>
        <dbReference type="ChEBI" id="CHEBI:60377"/>
        <dbReference type="EC" id="2.7.8.5"/>
    </reaction>
</comment>
<dbReference type="Proteomes" id="UP001596002">
    <property type="component" value="Unassembled WGS sequence"/>
</dbReference>
<gene>
    <name evidence="20" type="ORF">ACFO8Q_01850</name>
</gene>
<dbReference type="EC" id="2.7.8.5" evidence="6"/>
<keyword evidence="14" id="KW-0594">Phospholipid biosynthesis</keyword>
<organism evidence="20 21">
    <name type="scientific">Effusibacillus consociatus</name>
    <dbReference type="NCBI Taxonomy" id="1117041"/>
    <lineage>
        <taxon>Bacteria</taxon>
        <taxon>Bacillati</taxon>
        <taxon>Bacillota</taxon>
        <taxon>Bacilli</taxon>
        <taxon>Bacillales</taxon>
        <taxon>Alicyclobacillaceae</taxon>
        <taxon>Effusibacillus</taxon>
    </lineage>
</organism>
<evidence type="ECO:0000256" key="11">
    <source>
        <dbReference type="ARBA" id="ARBA00022989"/>
    </source>
</evidence>
<evidence type="ECO:0000256" key="10">
    <source>
        <dbReference type="ARBA" id="ARBA00022692"/>
    </source>
</evidence>
<evidence type="ECO:0000256" key="19">
    <source>
        <dbReference type="SAM" id="Phobius"/>
    </source>
</evidence>
<keyword evidence="13 19" id="KW-0472">Membrane</keyword>
<dbReference type="PANTHER" id="PTHR14269:SF62">
    <property type="entry name" value="CDP-DIACYLGLYCEROL--GLYCEROL-3-PHOSPHATE 3-PHOSPHATIDYLTRANSFERASE 1, CHLOROPLASTIC"/>
    <property type="match status" value="1"/>
</dbReference>
<evidence type="ECO:0000256" key="16">
    <source>
        <dbReference type="ARBA" id="ARBA00033018"/>
    </source>
</evidence>
<evidence type="ECO:0000256" key="13">
    <source>
        <dbReference type="ARBA" id="ARBA00023136"/>
    </source>
</evidence>
<keyword evidence="10 19" id="KW-0812">Transmembrane</keyword>
<evidence type="ECO:0000256" key="12">
    <source>
        <dbReference type="ARBA" id="ARBA00023098"/>
    </source>
</evidence>
<evidence type="ECO:0000313" key="21">
    <source>
        <dbReference type="Proteomes" id="UP001596002"/>
    </source>
</evidence>
<evidence type="ECO:0000256" key="15">
    <source>
        <dbReference type="ARBA" id="ARBA00023264"/>
    </source>
</evidence>
<evidence type="ECO:0000256" key="7">
    <source>
        <dbReference type="ARBA" id="ARBA00014944"/>
    </source>
</evidence>
<feature type="transmembrane region" description="Helical" evidence="19">
    <location>
        <begin position="121"/>
        <end position="139"/>
    </location>
</feature>
<feature type="transmembrane region" description="Helical" evidence="19">
    <location>
        <begin position="31"/>
        <end position="51"/>
    </location>
</feature>
<evidence type="ECO:0000256" key="6">
    <source>
        <dbReference type="ARBA" id="ARBA00013170"/>
    </source>
</evidence>
<evidence type="ECO:0000256" key="17">
    <source>
        <dbReference type="ARBA" id="ARBA00048586"/>
    </source>
</evidence>
<evidence type="ECO:0000256" key="9">
    <source>
        <dbReference type="ARBA" id="ARBA00022679"/>
    </source>
</evidence>
<keyword evidence="8" id="KW-0444">Lipid biosynthesis</keyword>
<evidence type="ECO:0000256" key="4">
    <source>
        <dbReference type="ARBA" id="ARBA00005189"/>
    </source>
</evidence>
<feature type="transmembrane region" description="Helical" evidence="19">
    <location>
        <begin position="145"/>
        <end position="163"/>
    </location>
</feature>
<dbReference type="InterPro" id="IPR043130">
    <property type="entry name" value="CDP-OH_PTrfase_TM_dom"/>
</dbReference>
<evidence type="ECO:0000256" key="18">
    <source>
        <dbReference type="RuleBase" id="RU003750"/>
    </source>
</evidence>
<evidence type="ECO:0000256" key="5">
    <source>
        <dbReference type="ARBA" id="ARBA00010441"/>
    </source>
</evidence>
<evidence type="ECO:0000256" key="3">
    <source>
        <dbReference type="ARBA" id="ARBA00005042"/>
    </source>
</evidence>
<comment type="pathway">
    <text evidence="3">Phospholipid metabolism; phosphatidylglycerol biosynthesis; phosphatidylglycerol from CDP-diacylglycerol: step 1/2.</text>
</comment>
<dbReference type="EMBL" id="JBHSHC010000013">
    <property type="protein sequence ID" value="MFC4766143.1"/>
    <property type="molecule type" value="Genomic_DNA"/>
</dbReference>
<reference evidence="21" key="1">
    <citation type="journal article" date="2019" name="Int. J. Syst. Evol. Microbiol.">
        <title>The Global Catalogue of Microorganisms (GCM) 10K type strain sequencing project: providing services to taxonomists for standard genome sequencing and annotation.</title>
        <authorList>
            <consortium name="The Broad Institute Genomics Platform"/>
            <consortium name="The Broad Institute Genome Sequencing Center for Infectious Disease"/>
            <person name="Wu L."/>
            <person name="Ma J."/>
        </authorList>
    </citation>
    <scope>NUCLEOTIDE SEQUENCE [LARGE SCALE GENOMIC DNA]</scope>
    <source>
        <strain evidence="21">WYCCWR 12678</strain>
    </source>
</reference>
<proteinExistence type="inferred from homology"/>
<dbReference type="InterPro" id="IPR048254">
    <property type="entry name" value="CDP_ALCOHOL_P_TRANSF_CS"/>
</dbReference>
<keyword evidence="9 18" id="KW-0808">Transferase</keyword>
<evidence type="ECO:0000256" key="1">
    <source>
        <dbReference type="ARBA" id="ARBA00003973"/>
    </source>
</evidence>
<dbReference type="InterPro" id="IPR000462">
    <property type="entry name" value="CDP-OH_P_trans"/>
</dbReference>
<dbReference type="PANTHER" id="PTHR14269">
    <property type="entry name" value="CDP-DIACYLGLYCEROL--GLYCEROL-3-PHOSPHATE 3-PHOSPHATIDYLTRANSFERASE-RELATED"/>
    <property type="match status" value="1"/>
</dbReference>
<dbReference type="Gene3D" id="1.20.120.1760">
    <property type="match status" value="1"/>
</dbReference>
<dbReference type="PROSITE" id="PS00379">
    <property type="entry name" value="CDP_ALCOHOL_P_TRANSF"/>
    <property type="match status" value="1"/>
</dbReference>
<sequence>MNLPNTLTIARLFLIPVYLFVFFSDFESKSLLAFAVLFLAGLTDIADGYFARKYKLSTELGVILDPLADKMFMISVLGSFIISGTISWWAAGSVVVRDLSMIIGSAVSQVRMGKILPANMYGKLTTLLFYVSFFLLILESPIGQLFLWCIILFSFVTSTFYLAEYKKMSRLQHEI</sequence>
<comment type="similarity">
    <text evidence="5 18">Belongs to the CDP-alcohol phosphatidyltransferase class-I family.</text>
</comment>
<dbReference type="Pfam" id="PF01066">
    <property type="entry name" value="CDP-OH_P_transf"/>
    <property type="match status" value="1"/>
</dbReference>
<keyword evidence="15" id="KW-1208">Phospholipid metabolism</keyword>
<feature type="transmembrane region" description="Helical" evidence="19">
    <location>
        <begin position="6"/>
        <end position="24"/>
    </location>
</feature>
<evidence type="ECO:0000256" key="2">
    <source>
        <dbReference type="ARBA" id="ARBA00004141"/>
    </source>
</evidence>
<comment type="function">
    <text evidence="1">This protein catalyzes the committed step to the synthesis of the acidic phospholipids.</text>
</comment>
<evidence type="ECO:0000256" key="14">
    <source>
        <dbReference type="ARBA" id="ARBA00023209"/>
    </source>
</evidence>
<keyword evidence="21" id="KW-1185">Reference proteome</keyword>
<comment type="caution">
    <text evidence="20">The sequence shown here is derived from an EMBL/GenBank/DDBJ whole genome shotgun (WGS) entry which is preliminary data.</text>
</comment>
<dbReference type="InterPro" id="IPR004570">
    <property type="entry name" value="Phosphatidylglycerol_P_synth"/>
</dbReference>
<evidence type="ECO:0000256" key="8">
    <source>
        <dbReference type="ARBA" id="ARBA00022516"/>
    </source>
</evidence>
<evidence type="ECO:0000313" key="20">
    <source>
        <dbReference type="EMBL" id="MFC4766143.1"/>
    </source>
</evidence>
<keyword evidence="12" id="KW-0443">Lipid metabolism</keyword>
<dbReference type="PIRSF" id="PIRSF000847">
    <property type="entry name" value="Phos_ph_gly_syn"/>
    <property type="match status" value="1"/>
</dbReference>
<name>A0ABV9PWZ0_9BACL</name>
<comment type="subcellular location">
    <subcellularLocation>
        <location evidence="2">Membrane</location>
        <topology evidence="2">Multi-pass membrane protein</topology>
    </subcellularLocation>
</comment>
<keyword evidence="11 19" id="KW-1133">Transmembrane helix</keyword>
<feature type="transmembrane region" description="Helical" evidence="19">
    <location>
        <begin position="71"/>
        <end position="91"/>
    </location>
</feature>
<dbReference type="RefSeq" id="WP_380023868.1">
    <property type="nucleotide sequence ID" value="NZ_JBHSHC010000013.1"/>
</dbReference>
<dbReference type="InterPro" id="IPR050324">
    <property type="entry name" value="CDP-alcohol_PTase-I"/>
</dbReference>
<accession>A0ABV9PWZ0</accession>
<protein>
    <recommendedName>
        <fullName evidence="7">CDP-diacylglycerol--glycerol-3-phosphate 3-phosphatidyltransferase</fullName>
        <ecNumber evidence="6">2.7.8.5</ecNumber>
    </recommendedName>
    <alternativeName>
        <fullName evidence="16">Phosphatidylglycerophosphate synthase</fullName>
    </alternativeName>
</protein>
<comment type="pathway">
    <text evidence="4">Lipid metabolism.</text>
</comment>